<keyword evidence="5" id="KW-1185">Reference proteome</keyword>
<dbReference type="PROSITE" id="PS51257">
    <property type="entry name" value="PROKAR_LIPOPROTEIN"/>
    <property type="match status" value="1"/>
</dbReference>
<evidence type="ECO:0000313" key="4">
    <source>
        <dbReference type="EMBL" id="CUU64870.1"/>
    </source>
</evidence>
<reference evidence="5" key="1">
    <citation type="submission" date="2015-11" db="EMBL/GenBank/DDBJ databases">
        <authorList>
            <person name="Dugat-Bony E."/>
        </authorList>
    </citation>
    <scope>NUCLEOTIDE SEQUENCE [LARGE SCALE GENOMIC DNA]</scope>
    <source>
        <strain evidence="5">Mu292</strain>
    </source>
</reference>
<evidence type="ECO:0000259" key="3">
    <source>
        <dbReference type="Pfam" id="PF24837"/>
    </source>
</evidence>
<keyword evidence="2" id="KW-0732">Signal</keyword>
<protein>
    <recommendedName>
        <fullName evidence="3">AMIN-like domain-containing protein</fullName>
    </recommendedName>
</protein>
<feature type="signal peptide" evidence="2">
    <location>
        <begin position="1"/>
        <end position="24"/>
    </location>
</feature>
<dbReference type="InterPro" id="IPR056303">
    <property type="entry name" value="AMIN-like"/>
</dbReference>
<accession>A0A0X2NJE3</accession>
<gene>
    <name evidence="4" type="ORF">CVAR292_00175</name>
</gene>
<dbReference type="RefSeq" id="WP_141656963.1">
    <property type="nucleotide sequence ID" value="NZ_FAUH01000001.1"/>
</dbReference>
<dbReference type="AlphaFoldDB" id="A0A0X2NJE3"/>
<feature type="compositionally biased region" description="Low complexity" evidence="1">
    <location>
        <begin position="64"/>
        <end position="79"/>
    </location>
</feature>
<evidence type="ECO:0000256" key="1">
    <source>
        <dbReference type="SAM" id="MobiDB-lite"/>
    </source>
</evidence>
<evidence type="ECO:0000313" key="5">
    <source>
        <dbReference type="Proteomes" id="UP000182498"/>
    </source>
</evidence>
<dbReference type="Proteomes" id="UP000182498">
    <property type="component" value="Unassembled WGS sequence"/>
</dbReference>
<dbReference type="OrthoDB" id="3393679at2"/>
<dbReference type="Pfam" id="PF24837">
    <property type="entry name" value="AMIN-like"/>
    <property type="match status" value="1"/>
</dbReference>
<feature type="domain" description="AMIN-like" evidence="3">
    <location>
        <begin position="101"/>
        <end position="221"/>
    </location>
</feature>
<feature type="chain" id="PRO_5038552404" description="AMIN-like domain-containing protein" evidence="2">
    <location>
        <begin position="25"/>
        <end position="222"/>
    </location>
</feature>
<organism evidence="4 5">
    <name type="scientific">Corynebacterium variabile</name>
    <dbReference type="NCBI Taxonomy" id="1727"/>
    <lineage>
        <taxon>Bacteria</taxon>
        <taxon>Bacillati</taxon>
        <taxon>Actinomycetota</taxon>
        <taxon>Actinomycetes</taxon>
        <taxon>Mycobacteriales</taxon>
        <taxon>Corynebacteriaceae</taxon>
        <taxon>Corynebacterium</taxon>
    </lineage>
</organism>
<dbReference type="EMBL" id="FAUH01000001">
    <property type="protein sequence ID" value="CUU64870.1"/>
    <property type="molecule type" value="Genomic_DNA"/>
</dbReference>
<proteinExistence type="predicted"/>
<evidence type="ECO:0000256" key="2">
    <source>
        <dbReference type="SAM" id="SignalP"/>
    </source>
</evidence>
<name>A0A0X2NJE3_9CORY</name>
<sequence>MNISRPARISGMLASLVVVGGLLACSGDDGTDADATTTTTAAATGTVTRTVTDTVTDTPPPGTDNPDNPGDGDNPGTEDPAPPPQGPPEDTMPGPGTQLDITEVRAGTHDGYDRIVLEMDGTGTPGSVLRLTENPSADGSGFPVEYTGEQALTIAVHGITYNGVEPSVSGIPAGSVASVKAMGAFEGTQLIVIGLTDGDITLDDISATTLDSPTRLVIDIRR</sequence>
<feature type="region of interest" description="Disordered" evidence="1">
    <location>
        <begin position="46"/>
        <end position="99"/>
    </location>
</feature>
<feature type="compositionally biased region" description="Low complexity" evidence="1">
    <location>
        <begin position="46"/>
        <end position="57"/>
    </location>
</feature>